<keyword evidence="3 6" id="KW-0812">Transmembrane</keyword>
<dbReference type="GO" id="GO:0016020">
    <property type="term" value="C:membrane"/>
    <property type="evidence" value="ECO:0007669"/>
    <property type="project" value="UniProtKB-SubCell"/>
</dbReference>
<reference evidence="7 8" key="1">
    <citation type="submission" date="2014-04" db="EMBL/GenBank/DDBJ databases">
        <authorList>
            <consortium name="DOE Joint Genome Institute"/>
            <person name="Kuo A."/>
            <person name="Zuccaro A."/>
            <person name="Kohler A."/>
            <person name="Nagy L.G."/>
            <person name="Floudas D."/>
            <person name="Copeland A."/>
            <person name="Barry K.W."/>
            <person name="Cichocki N."/>
            <person name="Veneault-Fourrey C."/>
            <person name="LaButti K."/>
            <person name="Lindquist E.A."/>
            <person name="Lipzen A."/>
            <person name="Lundell T."/>
            <person name="Morin E."/>
            <person name="Murat C."/>
            <person name="Sun H."/>
            <person name="Tunlid A."/>
            <person name="Henrissat B."/>
            <person name="Grigoriev I.V."/>
            <person name="Hibbett D.S."/>
            <person name="Martin F."/>
            <person name="Nordberg H.P."/>
            <person name="Cantor M.N."/>
            <person name="Hua S.X."/>
        </authorList>
    </citation>
    <scope>NUCLEOTIDE SEQUENCE [LARGE SCALE GENOMIC DNA]</scope>
    <source>
        <strain evidence="7 8">MAFF 305830</strain>
    </source>
</reference>
<sequence>MIIPVSAPFSGLAQALAVFSLVDQVSPNWTNTFLQQAVPYAGVIYYQYMRTSKMKGLLEDWDAKDSVVSTVFAAAGPWLALQGLAVVGFTAGGIAAGSAAAAWQASIGNVVAGSVFSSFQSMGAVGALTGGWGLAASVVGVAAYGVYKLATQPDKEERFYQIVCTLLEDGGQRNEFWQSISV</sequence>
<gene>
    <name evidence="7" type="ORF">M408DRAFT_326524</name>
</gene>
<evidence type="ECO:0000256" key="4">
    <source>
        <dbReference type="ARBA" id="ARBA00022989"/>
    </source>
</evidence>
<keyword evidence="8" id="KW-1185">Reference proteome</keyword>
<evidence type="ECO:0000256" key="2">
    <source>
        <dbReference type="ARBA" id="ARBA00007262"/>
    </source>
</evidence>
<evidence type="ECO:0000313" key="8">
    <source>
        <dbReference type="Proteomes" id="UP000054097"/>
    </source>
</evidence>
<accession>A0A0C3B7H6</accession>
<dbReference type="Proteomes" id="UP000054097">
    <property type="component" value="Unassembled WGS sequence"/>
</dbReference>
<dbReference type="PANTHER" id="PTHR16932:SF18">
    <property type="entry name" value="INTERFERON, ALPHA-INDUCIBLE PROTEIN 27-LIKE 2"/>
    <property type="match status" value="1"/>
</dbReference>
<evidence type="ECO:0000256" key="1">
    <source>
        <dbReference type="ARBA" id="ARBA00004141"/>
    </source>
</evidence>
<evidence type="ECO:0000256" key="5">
    <source>
        <dbReference type="ARBA" id="ARBA00023136"/>
    </source>
</evidence>
<dbReference type="InterPro" id="IPR009311">
    <property type="entry name" value="IFI6/IFI27-like"/>
</dbReference>
<dbReference type="EMBL" id="KN824279">
    <property type="protein sequence ID" value="KIM32785.1"/>
    <property type="molecule type" value="Genomic_DNA"/>
</dbReference>
<reference evidence="8" key="2">
    <citation type="submission" date="2015-01" db="EMBL/GenBank/DDBJ databases">
        <title>Evolutionary Origins and Diversification of the Mycorrhizal Mutualists.</title>
        <authorList>
            <consortium name="DOE Joint Genome Institute"/>
            <consortium name="Mycorrhizal Genomics Consortium"/>
            <person name="Kohler A."/>
            <person name="Kuo A."/>
            <person name="Nagy L.G."/>
            <person name="Floudas D."/>
            <person name="Copeland A."/>
            <person name="Barry K.W."/>
            <person name="Cichocki N."/>
            <person name="Veneault-Fourrey C."/>
            <person name="LaButti K."/>
            <person name="Lindquist E.A."/>
            <person name="Lipzen A."/>
            <person name="Lundell T."/>
            <person name="Morin E."/>
            <person name="Murat C."/>
            <person name="Riley R."/>
            <person name="Ohm R."/>
            <person name="Sun H."/>
            <person name="Tunlid A."/>
            <person name="Henrissat B."/>
            <person name="Grigoriev I.V."/>
            <person name="Hibbett D.S."/>
            <person name="Martin F."/>
        </authorList>
    </citation>
    <scope>NUCLEOTIDE SEQUENCE [LARGE SCALE GENOMIC DNA]</scope>
    <source>
        <strain evidence="8">MAFF 305830</strain>
    </source>
</reference>
<feature type="transmembrane region" description="Helical" evidence="6">
    <location>
        <begin position="70"/>
        <end position="103"/>
    </location>
</feature>
<keyword evidence="5 6" id="KW-0472">Membrane</keyword>
<dbReference type="Gene3D" id="6.10.110.10">
    <property type="match status" value="1"/>
</dbReference>
<protein>
    <submittedName>
        <fullName evidence="7">Uncharacterized protein</fullName>
    </submittedName>
</protein>
<evidence type="ECO:0000313" key="7">
    <source>
        <dbReference type="EMBL" id="KIM32785.1"/>
    </source>
</evidence>
<dbReference type="Pfam" id="PF06140">
    <property type="entry name" value="Ifi-6-16"/>
    <property type="match status" value="1"/>
</dbReference>
<evidence type="ECO:0000256" key="6">
    <source>
        <dbReference type="SAM" id="Phobius"/>
    </source>
</evidence>
<name>A0A0C3B7H6_SERVB</name>
<feature type="transmembrane region" description="Helical" evidence="6">
    <location>
        <begin position="123"/>
        <end position="147"/>
    </location>
</feature>
<dbReference type="PANTHER" id="PTHR16932">
    <property type="entry name" value="INTERFERON ALPHA-INDUCIBLE PROTEIN 27"/>
    <property type="match status" value="1"/>
</dbReference>
<evidence type="ECO:0000256" key="3">
    <source>
        <dbReference type="ARBA" id="ARBA00022692"/>
    </source>
</evidence>
<comment type="subcellular location">
    <subcellularLocation>
        <location evidence="1">Membrane</location>
        <topology evidence="1">Multi-pass membrane protein</topology>
    </subcellularLocation>
</comment>
<dbReference type="AlphaFoldDB" id="A0A0C3B7H6"/>
<dbReference type="OrthoDB" id="10640355at2759"/>
<proteinExistence type="inferred from homology"/>
<dbReference type="STRING" id="933852.A0A0C3B7H6"/>
<dbReference type="HOGENOM" id="CLU_1482866_0_0_1"/>
<comment type="similarity">
    <text evidence="2">Belongs to the IFI6/IFI27 family.</text>
</comment>
<keyword evidence="4 6" id="KW-1133">Transmembrane helix</keyword>
<dbReference type="InterPro" id="IPR038213">
    <property type="entry name" value="IFI6/IFI27-like_sf"/>
</dbReference>
<organism evidence="7 8">
    <name type="scientific">Serendipita vermifera MAFF 305830</name>
    <dbReference type="NCBI Taxonomy" id="933852"/>
    <lineage>
        <taxon>Eukaryota</taxon>
        <taxon>Fungi</taxon>
        <taxon>Dikarya</taxon>
        <taxon>Basidiomycota</taxon>
        <taxon>Agaricomycotina</taxon>
        <taxon>Agaricomycetes</taxon>
        <taxon>Sebacinales</taxon>
        <taxon>Serendipitaceae</taxon>
        <taxon>Serendipita</taxon>
    </lineage>
</organism>